<dbReference type="PROSITE" id="PS00086">
    <property type="entry name" value="CYTOCHROME_P450"/>
    <property type="match status" value="1"/>
</dbReference>
<dbReference type="Gene3D" id="1.10.630.10">
    <property type="entry name" value="Cytochrome P450"/>
    <property type="match status" value="1"/>
</dbReference>
<evidence type="ECO:0000256" key="7">
    <source>
        <dbReference type="ARBA" id="ARBA00023033"/>
    </source>
</evidence>
<keyword evidence="4 9" id="KW-0479">Metal-binding</keyword>
<dbReference type="PANTHER" id="PTHR46696">
    <property type="entry name" value="P450, PUTATIVE (EUROFUNG)-RELATED"/>
    <property type="match status" value="1"/>
</dbReference>
<comment type="similarity">
    <text evidence="2 9">Belongs to the cytochrome P450 family.</text>
</comment>
<dbReference type="RefSeq" id="WP_246458911.1">
    <property type="nucleotide sequence ID" value="NZ_JACHMG010000001.1"/>
</dbReference>
<keyword evidence="5 9" id="KW-0560">Oxidoreductase</keyword>
<dbReference type="PANTHER" id="PTHR46696:SF1">
    <property type="entry name" value="CYTOCHROME P450 YJIB-RELATED"/>
    <property type="match status" value="1"/>
</dbReference>
<dbReference type="PRINTS" id="PR00359">
    <property type="entry name" value="BP450"/>
</dbReference>
<evidence type="ECO:0000256" key="10">
    <source>
        <dbReference type="SAM" id="MobiDB-lite"/>
    </source>
</evidence>
<dbReference type="EMBL" id="JACHMG010000001">
    <property type="protein sequence ID" value="MBB4686258.1"/>
    <property type="molecule type" value="Genomic_DNA"/>
</dbReference>
<dbReference type="Proteomes" id="UP000581769">
    <property type="component" value="Unassembled WGS sequence"/>
</dbReference>
<comment type="caution">
    <text evidence="11">The sequence shown here is derived from an EMBL/GenBank/DDBJ whole genome shotgun (WGS) entry which is preliminary data.</text>
</comment>
<dbReference type="InterPro" id="IPR017972">
    <property type="entry name" value="Cyt_P450_CS"/>
</dbReference>
<evidence type="ECO:0000256" key="3">
    <source>
        <dbReference type="ARBA" id="ARBA00022617"/>
    </source>
</evidence>
<sequence>MTEVAASELAGTTPAGTAPEVPTSPTTDAATLTAVGTSEAGTTDASTSAAGTTDAGTAAAGSAAATCPVAHGTGRPEQSGGDAVEPEPADFPLVRSCPFAPPPEYREYEQARAKLVELPSGQRAWVLAKYEDVRAMLNDPRFSSDRFNPGYPILFRDGAQRRRTNLTPSLINLDPPVHGPARREVVGEFTVKRMKALQPRIQEIVDTHLDAILAGNQPADLVTALSLPVPSLVICEQLGVPYADHDFFQQHSSMILNRDVKSDERADSVEALQDYLSELVSTKEAAPTDDLLGRQIEKKREEGTYDHDDLVSLAFLLLIAGHETTANMISLGTVALLRNLDQLALIKEDPGKTLDAVEELLRYFTIAEFATSRVAREDVEIAGVTIREGEGVLGLSHAADFDETVFPEPDRIDITRGGRHHVAFGFGAHQCLGQNLARMELQIVFDTLFRRIPTLRLAVPFEQLPFKHDSSIFGLHCLPVTW</sequence>
<keyword evidence="6 9" id="KW-0408">Iron</keyword>
<dbReference type="GO" id="GO:0004497">
    <property type="term" value="F:monooxygenase activity"/>
    <property type="evidence" value="ECO:0007669"/>
    <property type="project" value="UniProtKB-KW"/>
</dbReference>
<evidence type="ECO:0000313" key="11">
    <source>
        <dbReference type="EMBL" id="MBB4686258.1"/>
    </source>
</evidence>
<name>A0A840IYN8_9PSEU</name>
<dbReference type="InterPro" id="IPR002397">
    <property type="entry name" value="Cyt_P450_B"/>
</dbReference>
<dbReference type="GO" id="GO:0005506">
    <property type="term" value="F:iron ion binding"/>
    <property type="evidence" value="ECO:0007669"/>
    <property type="project" value="InterPro"/>
</dbReference>
<evidence type="ECO:0000256" key="9">
    <source>
        <dbReference type="RuleBase" id="RU000461"/>
    </source>
</evidence>
<keyword evidence="7 9" id="KW-0503">Monooxygenase</keyword>
<dbReference type="PRINTS" id="PR00385">
    <property type="entry name" value="P450"/>
</dbReference>
<evidence type="ECO:0000256" key="2">
    <source>
        <dbReference type="ARBA" id="ARBA00010617"/>
    </source>
</evidence>
<dbReference type="CDD" id="cd11030">
    <property type="entry name" value="CYP105-like"/>
    <property type="match status" value="1"/>
</dbReference>
<reference evidence="11 12" key="1">
    <citation type="submission" date="2020-08" db="EMBL/GenBank/DDBJ databases">
        <title>Sequencing the genomes of 1000 actinobacteria strains.</title>
        <authorList>
            <person name="Klenk H.-P."/>
        </authorList>
    </citation>
    <scope>NUCLEOTIDE SEQUENCE [LARGE SCALE GENOMIC DNA]</scope>
    <source>
        <strain evidence="11 12">DSM 45859</strain>
    </source>
</reference>
<dbReference type="FunFam" id="1.10.630.10:FF:000018">
    <property type="entry name" value="Cytochrome P450 monooxygenase"/>
    <property type="match status" value="1"/>
</dbReference>
<organism evidence="11 12">
    <name type="scientific">Amycolatopsis jiangsuensis</name>
    <dbReference type="NCBI Taxonomy" id="1181879"/>
    <lineage>
        <taxon>Bacteria</taxon>
        <taxon>Bacillati</taxon>
        <taxon>Actinomycetota</taxon>
        <taxon>Actinomycetes</taxon>
        <taxon>Pseudonocardiales</taxon>
        <taxon>Pseudonocardiaceae</taxon>
        <taxon>Amycolatopsis</taxon>
    </lineage>
</organism>
<feature type="compositionally biased region" description="Low complexity" evidence="10">
    <location>
        <begin position="36"/>
        <end position="66"/>
    </location>
</feature>
<dbReference type="GO" id="GO:0020037">
    <property type="term" value="F:heme binding"/>
    <property type="evidence" value="ECO:0007669"/>
    <property type="project" value="InterPro"/>
</dbReference>
<proteinExistence type="inferred from homology"/>
<evidence type="ECO:0000256" key="1">
    <source>
        <dbReference type="ARBA" id="ARBA00004660"/>
    </source>
</evidence>
<dbReference type="SUPFAM" id="SSF48264">
    <property type="entry name" value="Cytochrome P450"/>
    <property type="match status" value="1"/>
</dbReference>
<accession>A0A840IYN8</accession>
<dbReference type="InterPro" id="IPR036396">
    <property type="entry name" value="Cyt_P450_sf"/>
</dbReference>
<dbReference type="InterPro" id="IPR001128">
    <property type="entry name" value="Cyt_P450"/>
</dbReference>
<evidence type="ECO:0000256" key="8">
    <source>
        <dbReference type="ARBA" id="ARBA00055433"/>
    </source>
</evidence>
<keyword evidence="3 9" id="KW-0349">Heme</keyword>
<evidence type="ECO:0000256" key="6">
    <source>
        <dbReference type="ARBA" id="ARBA00023004"/>
    </source>
</evidence>
<dbReference type="AlphaFoldDB" id="A0A840IYN8"/>
<dbReference type="Pfam" id="PF00067">
    <property type="entry name" value="p450"/>
    <property type="match status" value="1"/>
</dbReference>
<gene>
    <name evidence="11" type="ORF">BJY18_003743</name>
</gene>
<evidence type="ECO:0000256" key="4">
    <source>
        <dbReference type="ARBA" id="ARBA00022723"/>
    </source>
</evidence>
<dbReference type="GO" id="GO:0016705">
    <property type="term" value="F:oxidoreductase activity, acting on paired donors, with incorporation or reduction of molecular oxygen"/>
    <property type="evidence" value="ECO:0007669"/>
    <property type="project" value="InterPro"/>
</dbReference>
<comment type="function">
    <text evidence="8">Involved in the coupling of aromatic side chains of the heptapeptide of vancomycin.</text>
</comment>
<evidence type="ECO:0000313" key="12">
    <source>
        <dbReference type="Proteomes" id="UP000581769"/>
    </source>
</evidence>
<evidence type="ECO:0000256" key="5">
    <source>
        <dbReference type="ARBA" id="ARBA00023002"/>
    </source>
</evidence>
<keyword evidence="12" id="KW-1185">Reference proteome</keyword>
<protein>
    <submittedName>
        <fullName evidence="11">Cytochrome P450</fullName>
    </submittedName>
</protein>
<comment type="pathway">
    <text evidence="1">Antibiotic biosynthesis; vancomycin biosynthesis.</text>
</comment>
<feature type="region of interest" description="Disordered" evidence="10">
    <location>
        <begin position="1"/>
        <end position="87"/>
    </location>
</feature>